<feature type="domain" description="tRNA-specific 2-thiouridylase MnmA-like C-terminal" evidence="10">
    <location>
        <begin position="292"/>
        <end position="358"/>
    </location>
</feature>
<keyword evidence="4 9" id="KW-0547">Nucleotide-binding</keyword>
<dbReference type="GO" id="GO:0005524">
    <property type="term" value="F:ATP binding"/>
    <property type="evidence" value="ECO:0007669"/>
    <property type="project" value="UniProtKB-KW"/>
</dbReference>
<feature type="binding site" evidence="9">
    <location>
        <begin position="8"/>
        <end position="15"/>
    </location>
    <ligand>
        <name>ATP</name>
        <dbReference type="ChEBI" id="CHEBI:30616"/>
    </ligand>
</feature>
<keyword evidence="6 9" id="KW-0694">RNA-binding</keyword>
<dbReference type="InterPro" id="IPR023382">
    <property type="entry name" value="MnmA-like_central_sf"/>
</dbReference>
<dbReference type="Gene3D" id="2.30.30.280">
    <property type="entry name" value="Adenine nucleotide alpha hydrolases-like domains"/>
    <property type="match status" value="1"/>
</dbReference>
<evidence type="ECO:0000256" key="5">
    <source>
        <dbReference type="ARBA" id="ARBA00022840"/>
    </source>
</evidence>
<feature type="site" description="Interaction with tRNA" evidence="9">
    <location>
        <position position="340"/>
    </location>
</feature>
<organism evidence="12">
    <name type="scientific">candidate division WOR-3 bacterium</name>
    <dbReference type="NCBI Taxonomy" id="2052148"/>
    <lineage>
        <taxon>Bacteria</taxon>
        <taxon>Bacteria division WOR-3</taxon>
    </lineage>
</organism>
<keyword evidence="3 9" id="KW-0819">tRNA processing</keyword>
<dbReference type="InterPro" id="IPR014729">
    <property type="entry name" value="Rossmann-like_a/b/a_fold"/>
</dbReference>
<dbReference type="EMBL" id="DTBX01000089">
    <property type="protein sequence ID" value="HGQ55328.1"/>
    <property type="molecule type" value="Genomic_DNA"/>
</dbReference>
<keyword evidence="5 9" id="KW-0067">ATP-binding</keyword>
<dbReference type="FunFam" id="3.40.50.620:FF:000115">
    <property type="entry name" value="tRNA-specific 2-thiouridylase MnmA"/>
    <property type="match status" value="1"/>
</dbReference>
<dbReference type="Pfam" id="PF20259">
    <property type="entry name" value="tRNA_Me_trans_M"/>
    <property type="match status" value="1"/>
</dbReference>
<dbReference type="GO" id="GO:0005737">
    <property type="term" value="C:cytoplasm"/>
    <property type="evidence" value="ECO:0007669"/>
    <property type="project" value="UniProtKB-SubCell"/>
</dbReference>
<evidence type="ECO:0000256" key="7">
    <source>
        <dbReference type="ARBA" id="ARBA00023157"/>
    </source>
</evidence>
<dbReference type="NCBIfam" id="NF001138">
    <property type="entry name" value="PRK00143.1"/>
    <property type="match status" value="1"/>
</dbReference>
<feature type="site" description="Interaction with tRNA" evidence="9">
    <location>
        <position position="127"/>
    </location>
</feature>
<comment type="catalytic activity">
    <reaction evidence="8 9">
        <text>S-sulfanyl-L-cysteinyl-[protein] + uridine(34) in tRNA + AH2 + ATP = 2-thiouridine(34) in tRNA + L-cysteinyl-[protein] + A + AMP + diphosphate + H(+)</text>
        <dbReference type="Rhea" id="RHEA:47032"/>
        <dbReference type="Rhea" id="RHEA-COMP:10131"/>
        <dbReference type="Rhea" id="RHEA-COMP:11726"/>
        <dbReference type="Rhea" id="RHEA-COMP:11727"/>
        <dbReference type="Rhea" id="RHEA-COMP:11728"/>
        <dbReference type="ChEBI" id="CHEBI:13193"/>
        <dbReference type="ChEBI" id="CHEBI:15378"/>
        <dbReference type="ChEBI" id="CHEBI:17499"/>
        <dbReference type="ChEBI" id="CHEBI:29950"/>
        <dbReference type="ChEBI" id="CHEBI:30616"/>
        <dbReference type="ChEBI" id="CHEBI:33019"/>
        <dbReference type="ChEBI" id="CHEBI:61963"/>
        <dbReference type="ChEBI" id="CHEBI:65315"/>
        <dbReference type="ChEBI" id="CHEBI:87170"/>
        <dbReference type="ChEBI" id="CHEBI:456215"/>
        <dbReference type="EC" id="2.8.1.13"/>
    </reaction>
</comment>
<dbReference type="GO" id="GO:0103016">
    <property type="term" value="F:tRNA-uridine 2-sulfurtransferase activity"/>
    <property type="evidence" value="ECO:0007669"/>
    <property type="project" value="UniProtKB-EC"/>
</dbReference>
<dbReference type="PANTHER" id="PTHR11933:SF5">
    <property type="entry name" value="MITOCHONDRIAL TRNA-SPECIFIC 2-THIOURIDYLASE 1"/>
    <property type="match status" value="1"/>
</dbReference>
<dbReference type="InterPro" id="IPR004506">
    <property type="entry name" value="MnmA-like"/>
</dbReference>
<dbReference type="Gene3D" id="2.40.30.10">
    <property type="entry name" value="Translation factors"/>
    <property type="match status" value="1"/>
</dbReference>
<feature type="active site" description="Nucleophile" evidence="9">
    <location>
        <position position="102"/>
    </location>
</feature>
<dbReference type="Gene3D" id="3.40.50.620">
    <property type="entry name" value="HUPs"/>
    <property type="match status" value="1"/>
</dbReference>
<evidence type="ECO:0000259" key="11">
    <source>
        <dbReference type="Pfam" id="PF20259"/>
    </source>
</evidence>
<accession>A0A7V4FGE2</accession>
<dbReference type="Pfam" id="PF20258">
    <property type="entry name" value="tRNA_Me_trans_C"/>
    <property type="match status" value="1"/>
</dbReference>
<keyword evidence="1 9" id="KW-0820">tRNA-binding</keyword>
<dbReference type="GO" id="GO:0000049">
    <property type="term" value="F:tRNA binding"/>
    <property type="evidence" value="ECO:0007669"/>
    <property type="project" value="UniProtKB-KW"/>
</dbReference>
<feature type="binding site" evidence="9">
    <location>
        <position position="126"/>
    </location>
    <ligand>
        <name>ATP</name>
        <dbReference type="ChEBI" id="CHEBI:30616"/>
    </ligand>
</feature>
<dbReference type="NCBIfam" id="TIGR00420">
    <property type="entry name" value="trmU"/>
    <property type="match status" value="1"/>
</dbReference>
<evidence type="ECO:0000256" key="8">
    <source>
        <dbReference type="ARBA" id="ARBA00051542"/>
    </source>
</evidence>
<name>A0A7V4FGE2_UNCW3</name>
<evidence type="ECO:0000256" key="4">
    <source>
        <dbReference type="ARBA" id="ARBA00022741"/>
    </source>
</evidence>
<dbReference type="GO" id="GO:0002143">
    <property type="term" value="P:tRNA wobble position uridine thiolation"/>
    <property type="evidence" value="ECO:0007669"/>
    <property type="project" value="TreeGrafter"/>
</dbReference>
<evidence type="ECO:0000313" key="12">
    <source>
        <dbReference type="EMBL" id="HGQ55328.1"/>
    </source>
</evidence>
<evidence type="ECO:0000256" key="1">
    <source>
        <dbReference type="ARBA" id="ARBA00022555"/>
    </source>
</evidence>
<keyword evidence="9" id="KW-0963">Cytoplasm</keyword>
<reference evidence="12" key="1">
    <citation type="journal article" date="2020" name="mSystems">
        <title>Genome- and Community-Level Interaction Insights into Carbon Utilization and Element Cycling Functions of Hydrothermarchaeota in Hydrothermal Sediment.</title>
        <authorList>
            <person name="Zhou Z."/>
            <person name="Liu Y."/>
            <person name="Xu W."/>
            <person name="Pan J."/>
            <person name="Luo Z.H."/>
            <person name="Li M."/>
        </authorList>
    </citation>
    <scope>NUCLEOTIDE SEQUENCE [LARGE SCALE GENOMIC DNA]</scope>
    <source>
        <strain evidence="12">SpSt-655</strain>
    </source>
</reference>
<keyword evidence="2 9" id="KW-0808">Transferase</keyword>
<comment type="caution">
    <text evidence="12">The sequence shown here is derived from an EMBL/GenBank/DDBJ whole genome shotgun (WGS) entry which is preliminary data.</text>
</comment>
<dbReference type="PANTHER" id="PTHR11933">
    <property type="entry name" value="TRNA 5-METHYLAMINOMETHYL-2-THIOURIDYLATE -METHYLTRANSFERASE"/>
    <property type="match status" value="1"/>
</dbReference>
<comment type="function">
    <text evidence="9">Catalyzes the 2-thiolation of uridine at the wobble position (U34) of tRNA, leading to the formation of s(2)U34.</text>
</comment>
<evidence type="ECO:0000259" key="10">
    <source>
        <dbReference type="Pfam" id="PF20258"/>
    </source>
</evidence>
<keyword evidence="7" id="KW-1015">Disulfide bond</keyword>
<dbReference type="Pfam" id="PF03054">
    <property type="entry name" value="tRNA_Me_trans"/>
    <property type="match status" value="1"/>
</dbReference>
<comment type="caution">
    <text evidence="9">Lacks conserved residue(s) required for the propagation of feature annotation.</text>
</comment>
<proteinExistence type="inferred from homology"/>
<feature type="binding site" evidence="9">
    <location>
        <position position="34"/>
    </location>
    <ligand>
        <name>ATP</name>
        <dbReference type="ChEBI" id="CHEBI:30616"/>
    </ligand>
</feature>
<dbReference type="InterPro" id="IPR046884">
    <property type="entry name" value="MnmA-like_central"/>
</dbReference>
<feature type="domain" description="tRNA-specific 2-thiouridylase MnmA-like central" evidence="11">
    <location>
        <begin position="222"/>
        <end position="279"/>
    </location>
</feature>
<sequence length="370" mass="42980">MEKKVVVAMSGGVDSAVAAHLLKEAGYSVIGVTFQIWDKYSIKENEKICCGYYGIRDAQICAEKLKIPHYLIDLREKFNKLIIEDFINKYLSGFTPNPCVECNRYIKFLALLDFAKKVSASYVATGHYARIRKITNSNFLKRAKSKKDDQTYFLYPLTDEILEKTIFPLGEKSKKEVREIALKLSLPVAEKKKSQEICFIPDKKYGDFILKILKEEKKNNLNKEGPIYLVENDKITLFGTHKGIYYYTIGQRRGLRIPYKERLYVLKIDKENNAIYVGRKDLVYKKRFLLKKEIWKLEEEKYLCQIRNVHKPSEIKVKKFKEDILICEFLNPQWAITPGQKAVFYDLNNEIVLGGGTILEVLDDYSKTGN</sequence>
<dbReference type="AlphaFoldDB" id="A0A7V4FGE2"/>
<protein>
    <recommendedName>
        <fullName evidence="9">tRNA-specific 2-thiouridylase MnmA</fullName>
        <ecNumber evidence="9">2.8.1.13</ecNumber>
    </recommendedName>
</protein>
<dbReference type="EC" id="2.8.1.13" evidence="9"/>
<evidence type="ECO:0000256" key="6">
    <source>
        <dbReference type="ARBA" id="ARBA00022884"/>
    </source>
</evidence>
<gene>
    <name evidence="9 12" type="primary">mnmA</name>
    <name evidence="12" type="ORF">ENU28_02555</name>
</gene>
<comment type="similarity">
    <text evidence="9">Belongs to the MnmA/TRMU family.</text>
</comment>
<evidence type="ECO:0000256" key="9">
    <source>
        <dbReference type="HAMAP-Rule" id="MF_00144"/>
    </source>
</evidence>
<evidence type="ECO:0000256" key="3">
    <source>
        <dbReference type="ARBA" id="ARBA00022694"/>
    </source>
</evidence>
<dbReference type="FunFam" id="2.30.30.280:FF:000001">
    <property type="entry name" value="tRNA-specific 2-thiouridylase MnmA"/>
    <property type="match status" value="1"/>
</dbReference>
<dbReference type="SUPFAM" id="SSF52402">
    <property type="entry name" value="Adenine nucleotide alpha hydrolases-like"/>
    <property type="match status" value="1"/>
</dbReference>
<feature type="active site" description="Cysteine persulfide intermediate" evidence="9">
    <location>
        <position position="198"/>
    </location>
</feature>
<evidence type="ECO:0000256" key="2">
    <source>
        <dbReference type="ARBA" id="ARBA00022679"/>
    </source>
</evidence>
<dbReference type="HAMAP" id="MF_00144">
    <property type="entry name" value="tRNA_thiouridyl_MnmA"/>
    <property type="match status" value="1"/>
</dbReference>
<dbReference type="CDD" id="cd01998">
    <property type="entry name" value="MnmA_TRMU-like"/>
    <property type="match status" value="1"/>
</dbReference>
<dbReference type="InterPro" id="IPR046885">
    <property type="entry name" value="MnmA-like_C"/>
</dbReference>
<comment type="subcellular location">
    <subcellularLocation>
        <location evidence="9">Cytoplasm</location>
    </subcellularLocation>
</comment>